<gene>
    <name evidence="1" type="ORF">LCGC14_0714560</name>
</gene>
<accession>A0A0F9QZJ2</accession>
<sequence length="170" mass="18520">MGKIVEQIQVIDWTGVGTIDIDTDRVLDYIDVRNYRRALVIFNSPAGTAADDWNFTVRQADTISGGNVKDYDVISEYWTKQAATNLLSTEIFTRSTQTADALVSGDATSAEEVGLLLLDFDFTLMDTANGFVFLGGAITQDASNAAQVCACNLMLYEPRYPQAITVTAIA</sequence>
<reference evidence="1" key="1">
    <citation type="journal article" date="2015" name="Nature">
        <title>Complex archaea that bridge the gap between prokaryotes and eukaryotes.</title>
        <authorList>
            <person name="Spang A."/>
            <person name="Saw J.H."/>
            <person name="Jorgensen S.L."/>
            <person name="Zaremba-Niedzwiedzka K."/>
            <person name="Martijn J."/>
            <person name="Lind A.E."/>
            <person name="van Eijk R."/>
            <person name="Schleper C."/>
            <person name="Guy L."/>
            <person name="Ettema T.J."/>
        </authorList>
    </citation>
    <scope>NUCLEOTIDE SEQUENCE</scope>
</reference>
<dbReference type="AlphaFoldDB" id="A0A0F9QZJ2"/>
<proteinExistence type="predicted"/>
<comment type="caution">
    <text evidence="1">The sequence shown here is derived from an EMBL/GenBank/DDBJ whole genome shotgun (WGS) entry which is preliminary data.</text>
</comment>
<name>A0A0F9QZJ2_9ZZZZ</name>
<evidence type="ECO:0000313" key="1">
    <source>
        <dbReference type="EMBL" id="KKN42302.1"/>
    </source>
</evidence>
<organism evidence="1">
    <name type="scientific">marine sediment metagenome</name>
    <dbReference type="NCBI Taxonomy" id="412755"/>
    <lineage>
        <taxon>unclassified sequences</taxon>
        <taxon>metagenomes</taxon>
        <taxon>ecological metagenomes</taxon>
    </lineage>
</organism>
<dbReference type="EMBL" id="LAZR01001590">
    <property type="protein sequence ID" value="KKN42302.1"/>
    <property type="molecule type" value="Genomic_DNA"/>
</dbReference>
<protein>
    <submittedName>
        <fullName evidence="1">Uncharacterized protein</fullName>
    </submittedName>
</protein>